<dbReference type="Proteomes" id="UP000066529">
    <property type="component" value="Chromosome"/>
</dbReference>
<dbReference type="AlphaFoldDB" id="A0A0E3H987"/>
<dbReference type="EMBL" id="CP009501">
    <property type="protein sequence ID" value="AKB13674.1"/>
    <property type="molecule type" value="Genomic_DNA"/>
</dbReference>
<dbReference type="HOGENOM" id="CLU_157719_0_0_2"/>
<protein>
    <submittedName>
        <fullName evidence="1">Uncharacterized protein</fullName>
    </submittedName>
</protein>
<reference evidence="1 2" key="1">
    <citation type="submission" date="2014-07" db="EMBL/GenBank/DDBJ databases">
        <title>Methanogenic archaea and the global carbon cycle.</title>
        <authorList>
            <person name="Henriksen J.R."/>
            <person name="Luke J."/>
            <person name="Reinhart S."/>
            <person name="Benedict M.N."/>
            <person name="Youngblut N.D."/>
            <person name="Metcalf M.E."/>
            <person name="Whitaker R.J."/>
            <person name="Metcalf W.W."/>
        </authorList>
    </citation>
    <scope>NUCLEOTIDE SEQUENCE [LARGE SCALE GENOMIC DNA]</scope>
    <source>
        <strain evidence="2">ATCC 43570 / DSM 1825 / OCM 12 / VKM B-1830 / TM-1</strain>
    </source>
</reference>
<sequence>MQAKFNRGVNITQYDLNEIIRKVKDREPFQLKDNERSRVWSLRVIISKLYYSLDYENEPQATRQKVTQLLLYHGQFSKEEIDEIFELSAKETTEYSMEFLKQHPEIAQAEALKSKEFPDEVEGKEEERIKEIKYIFPHYR</sequence>
<gene>
    <name evidence="1" type="ORF">MSTHT_1916</name>
</gene>
<name>A0A0E3H987_METTT</name>
<proteinExistence type="predicted"/>
<evidence type="ECO:0000313" key="1">
    <source>
        <dbReference type="EMBL" id="AKB13674.1"/>
    </source>
</evidence>
<organism evidence="1 2">
    <name type="scientific">Methanosarcina thermophila (strain ATCC 43570 / DSM 1825 / OCM 12 / VKM B-1830 / TM-1)</name>
    <dbReference type="NCBI Taxonomy" id="523844"/>
    <lineage>
        <taxon>Archaea</taxon>
        <taxon>Methanobacteriati</taxon>
        <taxon>Methanobacteriota</taxon>
        <taxon>Stenosarchaea group</taxon>
        <taxon>Methanomicrobia</taxon>
        <taxon>Methanosarcinales</taxon>
        <taxon>Methanosarcinaceae</taxon>
        <taxon>Methanosarcina</taxon>
    </lineage>
</organism>
<dbReference type="RefSeq" id="WP_231588068.1">
    <property type="nucleotide sequence ID" value="NZ_CP009501.1"/>
</dbReference>
<dbReference type="PATRIC" id="fig|523844.20.peg.2365"/>
<evidence type="ECO:0000313" key="2">
    <source>
        <dbReference type="Proteomes" id="UP000066529"/>
    </source>
</evidence>
<accession>A0A0E3H987</accession>
<dbReference type="GeneID" id="41602703"/>
<dbReference type="KEGG" id="mthr:MSTHT_1916"/>